<accession>A0A562ZUP6</accession>
<dbReference type="GO" id="GO:0005886">
    <property type="term" value="C:plasma membrane"/>
    <property type="evidence" value="ECO:0007669"/>
    <property type="project" value="UniProtKB-SubCell"/>
</dbReference>
<proteinExistence type="predicted"/>
<dbReference type="PROSITE" id="PS50109">
    <property type="entry name" value="HIS_KIN"/>
    <property type="match status" value="1"/>
</dbReference>
<dbReference type="PROSITE" id="PS50113">
    <property type="entry name" value="PAC"/>
    <property type="match status" value="1"/>
</dbReference>
<dbReference type="PRINTS" id="PR00344">
    <property type="entry name" value="BCTRLSENSOR"/>
</dbReference>
<dbReference type="Pfam" id="PF08447">
    <property type="entry name" value="PAS_3"/>
    <property type="match status" value="2"/>
</dbReference>
<organism evidence="11 12">
    <name type="scientific">Caenimonas sedimenti</name>
    <dbReference type="NCBI Taxonomy" id="2596921"/>
    <lineage>
        <taxon>Bacteria</taxon>
        <taxon>Pseudomonadati</taxon>
        <taxon>Pseudomonadota</taxon>
        <taxon>Betaproteobacteria</taxon>
        <taxon>Burkholderiales</taxon>
        <taxon>Comamonadaceae</taxon>
        <taxon>Caenimonas</taxon>
    </lineage>
</organism>
<dbReference type="InterPro" id="IPR013655">
    <property type="entry name" value="PAS_fold_3"/>
</dbReference>
<dbReference type="Proteomes" id="UP000318199">
    <property type="component" value="Unassembled WGS sequence"/>
</dbReference>
<evidence type="ECO:0000256" key="2">
    <source>
        <dbReference type="ARBA" id="ARBA00004429"/>
    </source>
</evidence>
<dbReference type="SMART" id="SM00091">
    <property type="entry name" value="PAS"/>
    <property type="match status" value="2"/>
</dbReference>
<dbReference type="InterPro" id="IPR036097">
    <property type="entry name" value="HisK_dim/P_sf"/>
</dbReference>
<dbReference type="InterPro" id="IPR005467">
    <property type="entry name" value="His_kinase_dom"/>
</dbReference>
<dbReference type="SUPFAM" id="SSF55874">
    <property type="entry name" value="ATPase domain of HSP90 chaperone/DNA topoisomerase II/histidine kinase"/>
    <property type="match status" value="1"/>
</dbReference>
<dbReference type="CDD" id="cd00075">
    <property type="entry name" value="HATPase"/>
    <property type="match status" value="1"/>
</dbReference>
<sequence length="508" mass="55460">MAVDHRGTSLGTVPDVQAGSLELAADLRRYRTMVEHAVEGIAVGQGGAIRFANQQCLALLGVTAEQAGGRPMIEYVHPDDRAMVARLRDRRTVGEAVPAYEARFLRDDGGVRWVEINGVVIEWEGAPANLFFLKDTTERHALDEALKKALAEREAILQTATVGVCFLVERRHQWLNRTLAAMLGYEPAELLGQETRIHYASDADFERVGAEAYRRIAATGRYSGEVRMRRKDASLLWVQIDGTAVTQDGVEGTVWTYVDVTGRIQAAQEKDKALARERELGEIKTKLLSMASHEFRTPLAAILSSAELIEHYGDKIGADEQRGIMGDLVAAAKRMQLMLEDMLTLGKAEAGRLTFQPRPTDLESLCRQAVAEVRSAQPRHLLVLRAGAAGVRAVDARLVQYILANLLSNGCKYSPEGTEVALAMECGETSLKLQVSDSGIGIAEEDLPHLFESFRRGANVGHRPGSGLGLAIVKRCVELHGGEIRVISKLGAGSMFSVTLPLPPVERP</sequence>
<dbReference type="AlphaFoldDB" id="A0A562ZUP6"/>
<dbReference type="Gene3D" id="1.10.287.130">
    <property type="match status" value="1"/>
</dbReference>
<feature type="domain" description="PAC" evidence="10">
    <location>
        <begin position="98"/>
        <end position="148"/>
    </location>
</feature>
<evidence type="ECO:0000256" key="5">
    <source>
        <dbReference type="ARBA" id="ARBA00022679"/>
    </source>
</evidence>
<evidence type="ECO:0000259" key="8">
    <source>
        <dbReference type="PROSITE" id="PS50109"/>
    </source>
</evidence>
<evidence type="ECO:0000313" key="12">
    <source>
        <dbReference type="Proteomes" id="UP000318199"/>
    </source>
</evidence>
<dbReference type="RefSeq" id="WP_145891646.1">
    <property type="nucleotide sequence ID" value="NZ_VOBQ01000004.1"/>
</dbReference>
<dbReference type="InterPro" id="IPR000014">
    <property type="entry name" value="PAS"/>
</dbReference>
<comment type="subcellular location">
    <subcellularLocation>
        <location evidence="2">Cell inner membrane</location>
        <topology evidence="2">Multi-pass membrane protein</topology>
    </subcellularLocation>
</comment>
<dbReference type="CDD" id="cd00082">
    <property type="entry name" value="HisKA"/>
    <property type="match status" value="1"/>
</dbReference>
<dbReference type="SMART" id="SM00387">
    <property type="entry name" value="HATPase_c"/>
    <property type="match status" value="1"/>
</dbReference>
<comment type="catalytic activity">
    <reaction evidence="1">
        <text>ATP + protein L-histidine = ADP + protein N-phospho-L-histidine.</text>
        <dbReference type="EC" id="2.7.13.3"/>
    </reaction>
</comment>
<dbReference type="InterPro" id="IPR050736">
    <property type="entry name" value="Sensor_HK_Regulatory"/>
</dbReference>
<dbReference type="SMART" id="SM00086">
    <property type="entry name" value="PAC"/>
    <property type="match status" value="2"/>
</dbReference>
<dbReference type="CDD" id="cd00130">
    <property type="entry name" value="PAS"/>
    <property type="match status" value="2"/>
</dbReference>
<keyword evidence="5" id="KW-0808">Transferase</keyword>
<dbReference type="NCBIfam" id="TIGR00229">
    <property type="entry name" value="sensory_box"/>
    <property type="match status" value="2"/>
</dbReference>
<dbReference type="Gene3D" id="3.30.450.20">
    <property type="entry name" value="PAS domain"/>
    <property type="match status" value="2"/>
</dbReference>
<feature type="domain" description="PAS" evidence="9">
    <location>
        <begin position="47"/>
        <end position="96"/>
    </location>
</feature>
<dbReference type="GO" id="GO:0000155">
    <property type="term" value="F:phosphorelay sensor kinase activity"/>
    <property type="evidence" value="ECO:0007669"/>
    <property type="project" value="InterPro"/>
</dbReference>
<reference evidence="11 12" key="1">
    <citation type="submission" date="2019-07" db="EMBL/GenBank/DDBJ databases">
        <title>Caenimonas sedimenti sp. nov., isolated from activated sludge.</title>
        <authorList>
            <person name="Xu J."/>
        </authorList>
    </citation>
    <scope>NUCLEOTIDE SEQUENCE [LARGE SCALE GENOMIC DNA]</scope>
    <source>
        <strain evidence="11 12">HX-9-20</strain>
    </source>
</reference>
<dbReference type="EC" id="2.7.13.3" evidence="3"/>
<feature type="domain" description="Histidine kinase" evidence="8">
    <location>
        <begin position="290"/>
        <end position="504"/>
    </location>
</feature>
<evidence type="ECO:0000256" key="6">
    <source>
        <dbReference type="ARBA" id="ARBA00022777"/>
    </source>
</evidence>
<dbReference type="Pfam" id="PF00512">
    <property type="entry name" value="HisKA"/>
    <property type="match status" value="1"/>
</dbReference>
<evidence type="ECO:0000256" key="7">
    <source>
        <dbReference type="ARBA" id="ARBA00023012"/>
    </source>
</evidence>
<dbReference type="InterPro" id="IPR036890">
    <property type="entry name" value="HATPase_C_sf"/>
</dbReference>
<gene>
    <name evidence="11" type="ORF">FN976_05045</name>
</gene>
<protein>
    <recommendedName>
        <fullName evidence="3">histidine kinase</fullName>
        <ecNumber evidence="3">2.7.13.3</ecNumber>
    </recommendedName>
</protein>
<dbReference type="PANTHER" id="PTHR43711:SF26">
    <property type="entry name" value="SENSOR HISTIDINE KINASE RCSC"/>
    <property type="match status" value="1"/>
</dbReference>
<dbReference type="PANTHER" id="PTHR43711">
    <property type="entry name" value="TWO-COMPONENT HISTIDINE KINASE"/>
    <property type="match status" value="1"/>
</dbReference>
<dbReference type="Pfam" id="PF02518">
    <property type="entry name" value="HATPase_c"/>
    <property type="match status" value="1"/>
</dbReference>
<dbReference type="SUPFAM" id="SSF47384">
    <property type="entry name" value="Homodimeric domain of signal transducing histidine kinase"/>
    <property type="match status" value="1"/>
</dbReference>
<dbReference type="InterPro" id="IPR004358">
    <property type="entry name" value="Sig_transdc_His_kin-like_C"/>
</dbReference>
<evidence type="ECO:0000313" key="11">
    <source>
        <dbReference type="EMBL" id="TWO72086.1"/>
    </source>
</evidence>
<dbReference type="InterPro" id="IPR001610">
    <property type="entry name" value="PAC"/>
</dbReference>
<dbReference type="PROSITE" id="PS50112">
    <property type="entry name" value="PAS"/>
    <property type="match status" value="1"/>
</dbReference>
<evidence type="ECO:0000256" key="1">
    <source>
        <dbReference type="ARBA" id="ARBA00000085"/>
    </source>
</evidence>
<keyword evidence="12" id="KW-1185">Reference proteome</keyword>
<keyword evidence="4" id="KW-0597">Phosphoprotein</keyword>
<evidence type="ECO:0000259" key="9">
    <source>
        <dbReference type="PROSITE" id="PS50112"/>
    </source>
</evidence>
<comment type="caution">
    <text evidence="11">The sequence shown here is derived from an EMBL/GenBank/DDBJ whole genome shotgun (WGS) entry which is preliminary data.</text>
</comment>
<dbReference type="InterPro" id="IPR000700">
    <property type="entry name" value="PAS-assoc_C"/>
</dbReference>
<dbReference type="SMART" id="SM00388">
    <property type="entry name" value="HisKA"/>
    <property type="match status" value="1"/>
</dbReference>
<name>A0A562ZUP6_9BURK</name>
<evidence type="ECO:0000259" key="10">
    <source>
        <dbReference type="PROSITE" id="PS50113"/>
    </source>
</evidence>
<dbReference type="InterPro" id="IPR035965">
    <property type="entry name" value="PAS-like_dom_sf"/>
</dbReference>
<dbReference type="FunFam" id="3.30.565.10:FF:000006">
    <property type="entry name" value="Sensor histidine kinase WalK"/>
    <property type="match status" value="1"/>
</dbReference>
<keyword evidence="6" id="KW-0418">Kinase</keyword>
<dbReference type="InterPro" id="IPR003594">
    <property type="entry name" value="HATPase_dom"/>
</dbReference>
<dbReference type="Gene3D" id="3.30.565.10">
    <property type="entry name" value="Histidine kinase-like ATPase, C-terminal domain"/>
    <property type="match status" value="1"/>
</dbReference>
<dbReference type="InterPro" id="IPR003661">
    <property type="entry name" value="HisK_dim/P_dom"/>
</dbReference>
<dbReference type="EMBL" id="VOBQ01000004">
    <property type="protein sequence ID" value="TWO72086.1"/>
    <property type="molecule type" value="Genomic_DNA"/>
</dbReference>
<evidence type="ECO:0000256" key="4">
    <source>
        <dbReference type="ARBA" id="ARBA00022553"/>
    </source>
</evidence>
<keyword evidence="7" id="KW-0902">Two-component regulatory system</keyword>
<dbReference type="OrthoDB" id="9812260at2"/>
<dbReference type="SUPFAM" id="SSF55785">
    <property type="entry name" value="PYP-like sensor domain (PAS domain)"/>
    <property type="match status" value="2"/>
</dbReference>
<evidence type="ECO:0000256" key="3">
    <source>
        <dbReference type="ARBA" id="ARBA00012438"/>
    </source>
</evidence>